<evidence type="ECO:0000313" key="1">
    <source>
        <dbReference type="EMBL" id="KAG5450792.1"/>
    </source>
</evidence>
<reference evidence="1 2" key="1">
    <citation type="journal article" date="2018" name="Biotechnol. Adv.">
        <title>Improved genomic resources and new bioinformatic workflow for the carcinogenic parasite Clonorchis sinensis: Biotechnological implications.</title>
        <authorList>
            <person name="Wang D."/>
            <person name="Korhonen P.K."/>
            <person name="Gasser R.B."/>
            <person name="Young N.D."/>
        </authorList>
    </citation>
    <scope>NUCLEOTIDE SEQUENCE [LARGE SCALE GENOMIC DNA]</scope>
    <source>
        <strain evidence="1">Cs-k2</strain>
    </source>
</reference>
<sequence length="171" mass="19179">MRFVFMVAELDVANVVFEYWQICRSVSYHHPSSPRGINRSAAAPSRCLSAMPPEGSTRAGMLPGSPSLDRESREAVVGFIFIFIFHRKSHGYSACNQILLPIFPSKILNFVASYLKLIHVSSSSLCIKRVWRETSCMNATDVSQPRSRSVSPVKHREGRVDVILGDEQLPR</sequence>
<accession>A0A3R7C897</accession>
<dbReference type="InParanoid" id="A0A3R7C897"/>
<protein>
    <submittedName>
        <fullName evidence="1">Uncharacterized protein</fullName>
    </submittedName>
</protein>
<evidence type="ECO:0000313" key="2">
    <source>
        <dbReference type="Proteomes" id="UP000286415"/>
    </source>
</evidence>
<dbReference type="EMBL" id="NIRI02000042">
    <property type="protein sequence ID" value="KAG5450792.1"/>
    <property type="molecule type" value="Genomic_DNA"/>
</dbReference>
<reference evidence="1 2" key="2">
    <citation type="journal article" date="2021" name="Genomics">
        <title>High-quality reference genome for Clonorchis sinensis.</title>
        <authorList>
            <person name="Young N.D."/>
            <person name="Stroehlein A.J."/>
            <person name="Kinkar L."/>
            <person name="Wang T."/>
            <person name="Sohn W.M."/>
            <person name="Chang B.C.H."/>
            <person name="Kaur P."/>
            <person name="Weisz D."/>
            <person name="Dudchenko O."/>
            <person name="Aiden E.L."/>
            <person name="Korhonen P.K."/>
            <person name="Gasser R.B."/>
        </authorList>
    </citation>
    <scope>NUCLEOTIDE SEQUENCE [LARGE SCALE GENOMIC DNA]</scope>
    <source>
        <strain evidence="1">Cs-k2</strain>
    </source>
</reference>
<organism evidence="1 2">
    <name type="scientific">Clonorchis sinensis</name>
    <name type="common">Chinese liver fluke</name>
    <dbReference type="NCBI Taxonomy" id="79923"/>
    <lineage>
        <taxon>Eukaryota</taxon>
        <taxon>Metazoa</taxon>
        <taxon>Spiralia</taxon>
        <taxon>Lophotrochozoa</taxon>
        <taxon>Platyhelminthes</taxon>
        <taxon>Trematoda</taxon>
        <taxon>Digenea</taxon>
        <taxon>Opisthorchiida</taxon>
        <taxon>Opisthorchiata</taxon>
        <taxon>Opisthorchiidae</taxon>
        <taxon>Clonorchis</taxon>
    </lineage>
</organism>
<gene>
    <name evidence="1" type="ORF">CSKR_101400</name>
</gene>
<dbReference type="AlphaFoldDB" id="A0A3R7C897"/>
<feature type="non-terminal residue" evidence="1">
    <location>
        <position position="171"/>
    </location>
</feature>
<dbReference type="Proteomes" id="UP000286415">
    <property type="component" value="Unassembled WGS sequence"/>
</dbReference>
<name>A0A3R7C897_CLOSI</name>
<keyword evidence="2" id="KW-1185">Reference proteome</keyword>
<proteinExistence type="predicted"/>
<comment type="caution">
    <text evidence="1">The sequence shown here is derived from an EMBL/GenBank/DDBJ whole genome shotgun (WGS) entry which is preliminary data.</text>
</comment>